<dbReference type="InterPro" id="IPR015422">
    <property type="entry name" value="PyrdxlP-dep_Trfase_small"/>
</dbReference>
<dbReference type="Proteomes" id="UP001196870">
    <property type="component" value="Unassembled WGS sequence"/>
</dbReference>
<proteinExistence type="inferred from homology"/>
<gene>
    <name evidence="4" type="ORF">GXW71_12505</name>
</gene>
<name>A0ABS5EXZ8_9PROT</name>
<comment type="similarity">
    <text evidence="3">Belongs to the class-III pyridoxal-phosphate-dependent aminotransferase family.</text>
</comment>
<dbReference type="Gene3D" id="3.40.640.10">
    <property type="entry name" value="Type I PLP-dependent aspartate aminotransferase-like (Major domain)"/>
    <property type="match status" value="1"/>
</dbReference>
<dbReference type="InterPro" id="IPR005814">
    <property type="entry name" value="Aminotrans_3"/>
</dbReference>
<evidence type="ECO:0000313" key="5">
    <source>
        <dbReference type="Proteomes" id="UP001196870"/>
    </source>
</evidence>
<dbReference type="InterPro" id="IPR015424">
    <property type="entry name" value="PyrdxlP-dep_Trfase"/>
</dbReference>
<evidence type="ECO:0000313" key="4">
    <source>
        <dbReference type="EMBL" id="MBR0665177.1"/>
    </source>
</evidence>
<dbReference type="Gene3D" id="3.90.1150.10">
    <property type="entry name" value="Aspartate Aminotransferase, domain 1"/>
    <property type="match status" value="1"/>
</dbReference>
<evidence type="ECO:0000256" key="3">
    <source>
        <dbReference type="RuleBase" id="RU003560"/>
    </source>
</evidence>
<dbReference type="PANTHER" id="PTHR43713:SF3">
    <property type="entry name" value="GLUTAMATE-1-SEMIALDEHYDE 2,1-AMINOMUTASE 1, CHLOROPLASTIC-RELATED"/>
    <property type="match status" value="1"/>
</dbReference>
<dbReference type="Pfam" id="PF00202">
    <property type="entry name" value="Aminotran_3"/>
    <property type="match status" value="1"/>
</dbReference>
<dbReference type="PANTHER" id="PTHR43713">
    <property type="entry name" value="GLUTAMATE-1-SEMIALDEHYDE 2,1-AMINOMUTASE"/>
    <property type="match status" value="1"/>
</dbReference>
<comment type="caution">
    <text evidence="4">The sequence shown here is derived from an EMBL/GenBank/DDBJ whole genome shotgun (WGS) entry which is preliminary data.</text>
</comment>
<keyword evidence="2 3" id="KW-0663">Pyridoxal phosphate</keyword>
<keyword evidence="4" id="KW-0032">Aminotransferase</keyword>
<reference evidence="5" key="1">
    <citation type="journal article" date="2021" name="Syst. Appl. Microbiol.">
        <title>Roseomonas hellenica sp. nov., isolated from roots of wild-growing Alkanna tinctoria.</title>
        <authorList>
            <person name="Rat A."/>
            <person name="Naranjo H.D."/>
            <person name="Lebbe L."/>
            <person name="Cnockaert M."/>
            <person name="Krigas N."/>
            <person name="Grigoriadou K."/>
            <person name="Maloupa E."/>
            <person name="Willems A."/>
        </authorList>
    </citation>
    <scope>NUCLEOTIDE SEQUENCE [LARGE SCALE GENOMIC DNA]</scope>
    <source>
        <strain evidence="5">LMG 31523</strain>
    </source>
</reference>
<organism evidence="4 5">
    <name type="scientific">Plastoroseomonas hellenica</name>
    <dbReference type="NCBI Taxonomy" id="2687306"/>
    <lineage>
        <taxon>Bacteria</taxon>
        <taxon>Pseudomonadati</taxon>
        <taxon>Pseudomonadota</taxon>
        <taxon>Alphaproteobacteria</taxon>
        <taxon>Acetobacterales</taxon>
        <taxon>Acetobacteraceae</taxon>
        <taxon>Plastoroseomonas</taxon>
    </lineage>
</organism>
<dbReference type="InterPro" id="IPR015421">
    <property type="entry name" value="PyrdxlP-dep_Trfase_major"/>
</dbReference>
<dbReference type="EMBL" id="JAAGBB010000013">
    <property type="protein sequence ID" value="MBR0665177.1"/>
    <property type="molecule type" value="Genomic_DNA"/>
</dbReference>
<accession>A0ABS5EXZ8</accession>
<protein>
    <submittedName>
        <fullName evidence="4">Aminotransferase class III-fold pyridoxal phosphate-dependent enzyme</fullName>
    </submittedName>
</protein>
<sequence length="448" mass="46396">MTDADRRNDSLLDAPISRSGAAFQRARAVIPGGSMRPSSWFPPHPPYAARGEGCWVTDLEGRRLLDCSNNFFSLIHGHAFPPVVKAIQEAAALGTAFGLPTPQENGLAEAIIARAPHLEQIRFCNSGTEAVMFAIKGARAITGRSAIAKFEGAYHGAYDHMEIGYESAPGAWDGPDGDPASTPYARGTPAAVAADTVILPYGDPARCADILRRKGTRLAGIVLDPLASRIGMMPASPELLAVVQEACARDGILLIFDEVIAFRMHHAGAHTLFGVTPDLVALGKIIGGGLPAGAVAGPAARMAIYDHTGGRPGVALGGTFSANPLTMAAGMATLAAYDTAAVARLSSLGDDFRQATNAAFRAAGLKAQLAGMGALFRLHLTDAPIRDYRSVATIPAGKGAIAAVHAALLARGALLTPNASGALSTPMTAAETDLLTGWLVEVVREVTA</sequence>
<keyword evidence="4" id="KW-0808">Transferase</keyword>
<dbReference type="GO" id="GO:0008483">
    <property type="term" value="F:transaminase activity"/>
    <property type="evidence" value="ECO:0007669"/>
    <property type="project" value="UniProtKB-KW"/>
</dbReference>
<keyword evidence="5" id="KW-1185">Reference proteome</keyword>
<dbReference type="SUPFAM" id="SSF53383">
    <property type="entry name" value="PLP-dependent transferases"/>
    <property type="match status" value="1"/>
</dbReference>
<evidence type="ECO:0000256" key="1">
    <source>
        <dbReference type="ARBA" id="ARBA00001933"/>
    </source>
</evidence>
<dbReference type="RefSeq" id="WP_211852848.1">
    <property type="nucleotide sequence ID" value="NZ_JAAGBB010000013.1"/>
</dbReference>
<evidence type="ECO:0000256" key="2">
    <source>
        <dbReference type="ARBA" id="ARBA00022898"/>
    </source>
</evidence>
<comment type="cofactor">
    <cofactor evidence="1">
        <name>pyridoxal 5'-phosphate</name>
        <dbReference type="ChEBI" id="CHEBI:597326"/>
    </cofactor>
</comment>